<accession>A0AAV7RP97</accession>
<feature type="region of interest" description="Disordered" evidence="1">
    <location>
        <begin position="141"/>
        <end position="167"/>
    </location>
</feature>
<feature type="region of interest" description="Disordered" evidence="1">
    <location>
        <begin position="1"/>
        <end position="20"/>
    </location>
</feature>
<dbReference type="EMBL" id="JANPWB010000009">
    <property type="protein sequence ID" value="KAJ1153592.1"/>
    <property type="molecule type" value="Genomic_DNA"/>
</dbReference>
<keyword evidence="3" id="KW-1185">Reference proteome</keyword>
<organism evidence="2 3">
    <name type="scientific">Pleurodeles waltl</name>
    <name type="common">Iberian ribbed newt</name>
    <dbReference type="NCBI Taxonomy" id="8319"/>
    <lineage>
        <taxon>Eukaryota</taxon>
        <taxon>Metazoa</taxon>
        <taxon>Chordata</taxon>
        <taxon>Craniata</taxon>
        <taxon>Vertebrata</taxon>
        <taxon>Euteleostomi</taxon>
        <taxon>Amphibia</taxon>
        <taxon>Batrachia</taxon>
        <taxon>Caudata</taxon>
        <taxon>Salamandroidea</taxon>
        <taxon>Salamandridae</taxon>
        <taxon>Pleurodelinae</taxon>
        <taxon>Pleurodeles</taxon>
    </lineage>
</organism>
<gene>
    <name evidence="2" type="ORF">NDU88_006351</name>
</gene>
<comment type="caution">
    <text evidence="2">The sequence shown here is derived from an EMBL/GenBank/DDBJ whole genome shotgun (WGS) entry which is preliminary data.</text>
</comment>
<dbReference type="AlphaFoldDB" id="A0AAV7RP97"/>
<proteinExistence type="predicted"/>
<name>A0AAV7RP97_PLEWA</name>
<protein>
    <submittedName>
        <fullName evidence="2">Uncharacterized protein</fullName>
    </submittedName>
</protein>
<evidence type="ECO:0000256" key="1">
    <source>
        <dbReference type="SAM" id="MobiDB-lite"/>
    </source>
</evidence>
<reference evidence="2" key="1">
    <citation type="journal article" date="2022" name="bioRxiv">
        <title>Sequencing and chromosome-scale assembly of the giantPleurodeles waltlgenome.</title>
        <authorList>
            <person name="Brown T."/>
            <person name="Elewa A."/>
            <person name="Iarovenko S."/>
            <person name="Subramanian E."/>
            <person name="Araus A.J."/>
            <person name="Petzold A."/>
            <person name="Susuki M."/>
            <person name="Suzuki K.-i.T."/>
            <person name="Hayashi T."/>
            <person name="Toyoda A."/>
            <person name="Oliveira C."/>
            <person name="Osipova E."/>
            <person name="Leigh N.D."/>
            <person name="Simon A."/>
            <person name="Yun M.H."/>
        </authorList>
    </citation>
    <scope>NUCLEOTIDE SEQUENCE</scope>
    <source>
        <strain evidence="2">20211129_DDA</strain>
        <tissue evidence="2">Liver</tissue>
    </source>
</reference>
<feature type="compositionally biased region" description="Polar residues" evidence="1">
    <location>
        <begin position="103"/>
        <end position="113"/>
    </location>
</feature>
<sequence>MTAIGLPRRGNKECSCTPTEGGLGTRCPRTIFHAQGAGPENLQRFLTPSDSHATGTERAAVPPRKGARGLDVPELSFMPRGRGQEIFSAFSAIGLPRHENKESGCTPTEQGSGTRCPRTIFHAQGAGPGILSAFSTIDSRATERAQAKGGPILRTSATGRGRTGLPP</sequence>
<evidence type="ECO:0000313" key="2">
    <source>
        <dbReference type="EMBL" id="KAJ1153592.1"/>
    </source>
</evidence>
<feature type="region of interest" description="Disordered" evidence="1">
    <location>
        <begin position="97"/>
        <end position="118"/>
    </location>
</feature>
<dbReference type="Proteomes" id="UP001066276">
    <property type="component" value="Chromosome 5"/>
</dbReference>
<feature type="region of interest" description="Disordered" evidence="1">
    <location>
        <begin position="46"/>
        <end position="71"/>
    </location>
</feature>
<evidence type="ECO:0000313" key="3">
    <source>
        <dbReference type="Proteomes" id="UP001066276"/>
    </source>
</evidence>